<keyword evidence="2" id="KW-0496">Mitochondrion</keyword>
<protein>
    <submittedName>
        <fullName evidence="2">ATP synthase F0 subunit 8</fullName>
    </submittedName>
</protein>
<evidence type="ECO:0000256" key="1">
    <source>
        <dbReference type="SAM" id="Phobius"/>
    </source>
</evidence>
<geneLocation type="mitochondrion" evidence="2"/>
<keyword evidence="1" id="KW-1133">Transmembrane helix</keyword>
<dbReference type="EMBL" id="MW192438">
    <property type="protein sequence ID" value="QPF23474.1"/>
    <property type="molecule type" value="Genomic_DNA"/>
</dbReference>
<name>A0A7S9A297_9NEOP</name>
<dbReference type="CTD" id="4509"/>
<reference evidence="2" key="1">
    <citation type="submission" date="2020-10" db="EMBL/GenBank/DDBJ databases">
        <title>The complete mitochondrial genome of the Indian leafwing butterfly Kallima paralekta (Insecta: Lepidoptera: Nymphalidae).</title>
        <authorList>
            <person name="Aguila C.P."/>
            <person name="Aikens R.M."/>
            <person name="Ateliey P.K."/>
            <person name="Buhr H.M."/>
            <person name="Castro M.G."/>
            <person name="Chua R.J."/>
            <person name="Dayal N."/>
            <person name="Deane H.N."/>
            <person name="Dennehy B."/>
            <person name="Esenbekova M."/>
            <person name="Fay J.L."/>
            <person name="Gair C."/>
            <person name="Gordon B.R."/>
            <person name="Huh S."/>
            <person name="Ishrar F."/>
            <person name="Jonson E.B."/>
            <person name="Kaur C.F."/>
            <person name="Kokolo C."/>
            <person name="Lanyon K."/>
            <person name="Laudato D."/>
            <person name="Le T.Q."/>
            <person name="Lowry M."/>
            <person name="Marrakchi I."/>
            <person name="Marte R."/>
            <person name="McIntyre C.S."/>
            <person name="McNicholl J.C."/>
            <person name="Nowlin G.B."/>
            <person name="Pfeifer C."/>
            <person name="Posillipo L.J."/>
            <person name="Ricci S."/>
            <person name="Robertson S.M."/>
            <person name="Roziere J."/>
            <person name="Sharma P."/>
            <person name="Shevkoplyas D."/>
            <person name="Stokes H.J."/>
            <person name="Twilley R.E."/>
            <person name="Wang C."/>
            <person name="Watt J.K."/>
            <person name="Wilkinson A.G."/>
            <person name="Williams J.M."/>
            <person name="Wood M.D."/>
            <person name="Yang H."/>
            <person name="Marcus J.M."/>
        </authorList>
    </citation>
    <scope>NUCLEOTIDE SEQUENCE</scope>
</reference>
<gene>
    <name evidence="2" type="primary">ATP8</name>
</gene>
<organism evidence="2">
    <name type="scientific">Kallima paralekta</name>
    <dbReference type="NCBI Taxonomy" id="191428"/>
    <lineage>
        <taxon>Eukaryota</taxon>
        <taxon>Metazoa</taxon>
        <taxon>Ecdysozoa</taxon>
        <taxon>Arthropoda</taxon>
        <taxon>Hexapoda</taxon>
        <taxon>Insecta</taxon>
        <taxon>Pterygota</taxon>
        <taxon>Neoptera</taxon>
        <taxon>Endopterygota</taxon>
        <taxon>Lepidoptera</taxon>
        <taxon>Glossata</taxon>
        <taxon>Ditrysia</taxon>
        <taxon>Papilionoidea</taxon>
        <taxon>Nymphalidae</taxon>
        <taxon>Nymphalinae</taxon>
        <taxon>Kallima</taxon>
    </lineage>
</organism>
<accession>A0A7S9A297</accession>
<proteinExistence type="predicted"/>
<feature type="transmembrane region" description="Helical" evidence="1">
    <location>
        <begin position="6"/>
        <end position="31"/>
    </location>
</feature>
<dbReference type="RefSeq" id="YP_010044324.1">
    <property type="nucleotide sequence ID" value="NC_054269.1"/>
</dbReference>
<keyword evidence="1" id="KW-0812">Transmembrane</keyword>
<keyword evidence="1" id="KW-0472">Membrane</keyword>
<evidence type="ECO:0000313" key="2">
    <source>
        <dbReference type="EMBL" id="QPF23474.1"/>
    </source>
</evidence>
<sequence>MPQMMPINWIMSLFLFIFIFMMFISMNFFIFNYKLNNKFINKIKTPNNQIWKW</sequence>
<dbReference type="GeneID" id="63652868"/>
<dbReference type="AlphaFoldDB" id="A0A7S9A297"/>